<dbReference type="EMBL" id="JAMZEB010000002">
    <property type="protein sequence ID" value="MCP2358069.1"/>
    <property type="molecule type" value="Genomic_DNA"/>
</dbReference>
<keyword evidence="2" id="KW-1185">Reference proteome</keyword>
<accession>A0A9X2GIB6</accession>
<dbReference type="AlphaFoldDB" id="A0A9X2GIB6"/>
<comment type="caution">
    <text evidence="1">The sequence shown here is derived from an EMBL/GenBank/DDBJ whole genome shotgun (WGS) entry which is preliminary data.</text>
</comment>
<reference evidence="1" key="1">
    <citation type="submission" date="2022-06" db="EMBL/GenBank/DDBJ databases">
        <title>Sequencing the genomes of 1000 actinobacteria strains.</title>
        <authorList>
            <person name="Klenk H.-P."/>
        </authorList>
    </citation>
    <scope>NUCLEOTIDE SEQUENCE</scope>
    <source>
        <strain evidence="1">DSM 46694</strain>
    </source>
</reference>
<gene>
    <name evidence="1" type="ORF">HD597_005089</name>
</gene>
<evidence type="ECO:0000313" key="2">
    <source>
        <dbReference type="Proteomes" id="UP001139648"/>
    </source>
</evidence>
<dbReference type="RefSeq" id="WP_276083011.1">
    <property type="nucleotide sequence ID" value="NZ_BAABKA010000067.1"/>
</dbReference>
<evidence type="ECO:0000313" key="1">
    <source>
        <dbReference type="EMBL" id="MCP2358069.1"/>
    </source>
</evidence>
<organism evidence="1 2">
    <name type="scientific">Nonomuraea thailandensis</name>
    <dbReference type="NCBI Taxonomy" id="1188745"/>
    <lineage>
        <taxon>Bacteria</taxon>
        <taxon>Bacillati</taxon>
        <taxon>Actinomycetota</taxon>
        <taxon>Actinomycetes</taxon>
        <taxon>Streptosporangiales</taxon>
        <taxon>Streptosporangiaceae</taxon>
        <taxon>Nonomuraea</taxon>
    </lineage>
</organism>
<sequence>MRTGNEFCWAAAANGNNADLDTMMWDVYRSVSTWPAHNLF</sequence>
<dbReference type="Proteomes" id="UP001139648">
    <property type="component" value="Unassembled WGS sequence"/>
</dbReference>
<name>A0A9X2GIB6_9ACTN</name>
<protein>
    <submittedName>
        <fullName evidence="1">Uncharacterized protein</fullName>
    </submittedName>
</protein>
<proteinExistence type="predicted"/>